<dbReference type="Proteomes" id="UP001185069">
    <property type="component" value="Unassembled WGS sequence"/>
</dbReference>
<accession>A0ABU1JDR6</accession>
<dbReference type="EMBL" id="JAVDQF010000001">
    <property type="protein sequence ID" value="MDR6270558.1"/>
    <property type="molecule type" value="Genomic_DNA"/>
</dbReference>
<gene>
    <name evidence="2" type="ORF">JOE69_002796</name>
</gene>
<dbReference type="Pfam" id="PF13026">
    <property type="entry name" value="DUF3887"/>
    <property type="match status" value="1"/>
</dbReference>
<name>A0ABU1JDR6_9MICC</name>
<organism evidence="2 3">
    <name type="scientific">Arthrobacter russicus</name>
    <dbReference type="NCBI Taxonomy" id="172040"/>
    <lineage>
        <taxon>Bacteria</taxon>
        <taxon>Bacillati</taxon>
        <taxon>Actinomycetota</taxon>
        <taxon>Actinomycetes</taxon>
        <taxon>Micrococcales</taxon>
        <taxon>Micrococcaceae</taxon>
        <taxon>Arthrobacter</taxon>
    </lineage>
</organism>
<evidence type="ECO:0000313" key="3">
    <source>
        <dbReference type="Proteomes" id="UP001185069"/>
    </source>
</evidence>
<dbReference type="Gene3D" id="3.10.450.590">
    <property type="match status" value="1"/>
</dbReference>
<reference evidence="2 3" key="1">
    <citation type="submission" date="2023-07" db="EMBL/GenBank/DDBJ databases">
        <title>Sequencing the genomes of 1000 actinobacteria strains.</title>
        <authorList>
            <person name="Klenk H.-P."/>
        </authorList>
    </citation>
    <scope>NUCLEOTIDE SEQUENCE [LARGE SCALE GENOMIC DNA]</scope>
    <source>
        <strain evidence="2 3">DSM 14555</strain>
    </source>
</reference>
<comment type="caution">
    <text evidence="2">The sequence shown here is derived from an EMBL/GenBank/DDBJ whole genome shotgun (WGS) entry which is preliminary data.</text>
</comment>
<protein>
    <recommendedName>
        <fullName evidence="1">DUF3887 domain-containing protein</fullName>
    </recommendedName>
</protein>
<dbReference type="RefSeq" id="WP_296365551.1">
    <property type="nucleotide sequence ID" value="NZ_BAAAHY010000007.1"/>
</dbReference>
<dbReference type="InterPro" id="IPR024981">
    <property type="entry name" value="DUF3887"/>
</dbReference>
<evidence type="ECO:0000259" key="1">
    <source>
        <dbReference type="Pfam" id="PF13026"/>
    </source>
</evidence>
<evidence type="ECO:0000313" key="2">
    <source>
        <dbReference type="EMBL" id="MDR6270558.1"/>
    </source>
</evidence>
<proteinExistence type="predicted"/>
<feature type="domain" description="DUF3887" evidence="1">
    <location>
        <begin position="109"/>
        <end position="196"/>
    </location>
</feature>
<keyword evidence="3" id="KW-1185">Reference proteome</keyword>
<sequence>MNDIDPPPPVPKVQAAAAELQRLLDVSPFSLVAREALHTAERLQAEAEATLAYVVNSARESGSTWQDIGTVLGITRQAAFQRFGSPVHPVSGKKIPRLSNADAVKKTIEVFTRYAEGDWAAVRDEFSETMLETISERQLEEVWLIAVTSSGQFEKIDEVKARRAGAMQVVEAVLQFEAGNFAGRIAFGDAGRIQGLLVFDPEHTEQGRLPF</sequence>